<accession>A0A8S9G3W3</accession>
<feature type="compositionally biased region" description="Basic and acidic residues" evidence="1">
    <location>
        <begin position="114"/>
        <end position="128"/>
    </location>
</feature>
<feature type="compositionally biased region" description="Acidic residues" evidence="1">
    <location>
        <begin position="101"/>
        <end position="113"/>
    </location>
</feature>
<evidence type="ECO:0000313" key="3">
    <source>
        <dbReference type="Proteomes" id="UP000712281"/>
    </source>
</evidence>
<sequence length="279" mass="31950">MDEDKRAYNAKQQALKPTASKTSDAQEPRQHLLRYMNQGGTYGNAIPKEKTQQSRKPASANSKSSYDQNKFCKYHDMRGHDTKEYRHLYEAWLTSTSDSRTEEEDSPPADDDDQSHHDEESTSDEEKPKARRKIFTIRATPSLAPSTTAKPEDDLRQSLNQKSGKTIESLTTTNSTLMEIEGAPLRISRSIRKLNVSDARHTTDLRIKLNSKIPDLREKLKRCKTDRSKAEPKPIAPYQRKTQGLRTRLNSLRAERTARPEEEHQEQFQRLNVIMGGSP</sequence>
<feature type="compositionally biased region" description="Polar residues" evidence="1">
    <location>
        <begin position="157"/>
        <end position="170"/>
    </location>
</feature>
<feature type="compositionally biased region" description="Basic and acidic residues" evidence="1">
    <location>
        <begin position="254"/>
        <end position="267"/>
    </location>
</feature>
<dbReference type="Proteomes" id="UP000712281">
    <property type="component" value="Unassembled WGS sequence"/>
</dbReference>
<name>A0A8S9G3W3_BRACR</name>
<gene>
    <name evidence="2" type="ORF">F2Q68_00019386</name>
</gene>
<organism evidence="2 3">
    <name type="scientific">Brassica cretica</name>
    <name type="common">Mustard</name>
    <dbReference type="NCBI Taxonomy" id="69181"/>
    <lineage>
        <taxon>Eukaryota</taxon>
        <taxon>Viridiplantae</taxon>
        <taxon>Streptophyta</taxon>
        <taxon>Embryophyta</taxon>
        <taxon>Tracheophyta</taxon>
        <taxon>Spermatophyta</taxon>
        <taxon>Magnoliopsida</taxon>
        <taxon>eudicotyledons</taxon>
        <taxon>Gunneridae</taxon>
        <taxon>Pentapetalae</taxon>
        <taxon>rosids</taxon>
        <taxon>malvids</taxon>
        <taxon>Brassicales</taxon>
        <taxon>Brassicaceae</taxon>
        <taxon>Brassiceae</taxon>
        <taxon>Brassica</taxon>
    </lineage>
</organism>
<reference evidence="2" key="1">
    <citation type="submission" date="2019-12" db="EMBL/GenBank/DDBJ databases">
        <title>Genome sequencing and annotation of Brassica cretica.</title>
        <authorList>
            <person name="Studholme D.J."/>
            <person name="Sarris P.F."/>
        </authorList>
    </citation>
    <scope>NUCLEOTIDE SEQUENCE</scope>
    <source>
        <strain evidence="2">PFS-001/15</strain>
        <tissue evidence="2">Leaf</tissue>
    </source>
</reference>
<evidence type="ECO:0000313" key="2">
    <source>
        <dbReference type="EMBL" id="KAF2538958.1"/>
    </source>
</evidence>
<comment type="caution">
    <text evidence="2">The sequence shown here is derived from an EMBL/GenBank/DDBJ whole genome shotgun (WGS) entry which is preliminary data.</text>
</comment>
<dbReference type="EMBL" id="QGKW02002228">
    <property type="protein sequence ID" value="KAF2538958.1"/>
    <property type="molecule type" value="Genomic_DNA"/>
</dbReference>
<feature type="region of interest" description="Disordered" evidence="1">
    <location>
        <begin position="96"/>
        <end position="170"/>
    </location>
</feature>
<evidence type="ECO:0000256" key="1">
    <source>
        <dbReference type="SAM" id="MobiDB-lite"/>
    </source>
</evidence>
<dbReference type="AlphaFoldDB" id="A0A8S9G3W3"/>
<protein>
    <submittedName>
        <fullName evidence="2">Uncharacterized protein</fullName>
    </submittedName>
</protein>
<proteinExistence type="predicted"/>
<feature type="region of interest" description="Disordered" evidence="1">
    <location>
        <begin position="254"/>
        <end position="279"/>
    </location>
</feature>
<feature type="compositionally biased region" description="Polar residues" evidence="1">
    <location>
        <begin position="54"/>
        <end position="68"/>
    </location>
</feature>
<feature type="region of interest" description="Disordered" evidence="1">
    <location>
        <begin position="1"/>
        <end position="70"/>
    </location>
</feature>